<sequence length="325" mass="35423">MPSLSQVVDSTRFPREYQYLNAERVRSSNILQSDILAYKSACHLAKLNNSSDAQIESSETFYNFKGGVSGGTIASFKALTEADPYRVKRGMGEFALVTTGASRGVSSIGLRPCYSSSLIPAHGAFFVMGPVNTAIVRRSWALFRSQQQLASESENTVSYGNKFTYSESQVIDKRGGLGSRIAAWVVGLLLTISFAAVMKSRILRAMFFRVAPQPGSGPSEKTLHGGWLEGTNVSKSTNQQVVVSTIKGQGDPGYWLTSRMLVESALSLTLSHDRLPALAQQGGVLTPAAAFGDVIVERLNATDEFEIESMTLQEWTRRRESKKSV</sequence>
<organism evidence="1 2">
    <name type="scientific">Naganishia adeliensis</name>
    <dbReference type="NCBI Taxonomy" id="92952"/>
    <lineage>
        <taxon>Eukaryota</taxon>
        <taxon>Fungi</taxon>
        <taxon>Dikarya</taxon>
        <taxon>Basidiomycota</taxon>
        <taxon>Agaricomycotina</taxon>
        <taxon>Tremellomycetes</taxon>
        <taxon>Filobasidiales</taxon>
        <taxon>Filobasidiaceae</taxon>
        <taxon>Naganishia</taxon>
    </lineage>
</organism>
<proteinExistence type="predicted"/>
<accession>A0ACC2WX82</accession>
<comment type="caution">
    <text evidence="1">The sequence shown here is derived from an EMBL/GenBank/DDBJ whole genome shotgun (WGS) entry which is preliminary data.</text>
</comment>
<dbReference type="EMBL" id="JASBWS010000004">
    <property type="protein sequence ID" value="KAJ9116128.1"/>
    <property type="molecule type" value="Genomic_DNA"/>
</dbReference>
<protein>
    <submittedName>
        <fullName evidence="1">Uncharacterized protein</fullName>
    </submittedName>
</protein>
<gene>
    <name evidence="1" type="ORF">QFC20_000805</name>
</gene>
<evidence type="ECO:0000313" key="1">
    <source>
        <dbReference type="EMBL" id="KAJ9116128.1"/>
    </source>
</evidence>
<evidence type="ECO:0000313" key="2">
    <source>
        <dbReference type="Proteomes" id="UP001230649"/>
    </source>
</evidence>
<name>A0ACC2WX82_9TREE</name>
<keyword evidence="2" id="KW-1185">Reference proteome</keyword>
<reference evidence="1" key="1">
    <citation type="submission" date="2023-04" db="EMBL/GenBank/DDBJ databases">
        <title>Draft Genome sequencing of Naganishia species isolated from polar environments using Oxford Nanopore Technology.</title>
        <authorList>
            <person name="Leo P."/>
            <person name="Venkateswaran K."/>
        </authorList>
    </citation>
    <scope>NUCLEOTIDE SEQUENCE</scope>
    <source>
        <strain evidence="1">MNA-CCFEE 5262</strain>
    </source>
</reference>
<dbReference type="Proteomes" id="UP001230649">
    <property type="component" value="Unassembled WGS sequence"/>
</dbReference>